<comment type="caution">
    <text evidence="8">The sequence shown here is derived from an EMBL/GenBank/DDBJ whole genome shotgun (WGS) entry which is preliminary data.</text>
</comment>
<evidence type="ECO:0000256" key="1">
    <source>
        <dbReference type="ARBA" id="ARBA00008857"/>
    </source>
</evidence>
<dbReference type="InterPro" id="IPR002104">
    <property type="entry name" value="Integrase_catalytic"/>
</dbReference>
<keyword evidence="3 5" id="KW-0238">DNA-binding</keyword>
<dbReference type="Pfam" id="PF00589">
    <property type="entry name" value="Phage_integrase"/>
    <property type="match status" value="1"/>
</dbReference>
<dbReference type="InterPro" id="IPR013762">
    <property type="entry name" value="Integrase-like_cat_sf"/>
</dbReference>
<evidence type="ECO:0000256" key="3">
    <source>
        <dbReference type="ARBA" id="ARBA00023125"/>
    </source>
</evidence>
<dbReference type="InterPro" id="IPR044068">
    <property type="entry name" value="CB"/>
</dbReference>
<feature type="domain" description="Core-binding (CB)" evidence="7">
    <location>
        <begin position="35"/>
        <end position="110"/>
    </location>
</feature>
<evidence type="ECO:0000256" key="4">
    <source>
        <dbReference type="ARBA" id="ARBA00023172"/>
    </source>
</evidence>
<dbReference type="RefSeq" id="WP_346013893.1">
    <property type="nucleotide sequence ID" value="NZ_JAQYXP010000009.1"/>
</dbReference>
<dbReference type="EMBL" id="JAQYXP010000009">
    <property type="protein sequence ID" value="MEN3238944.1"/>
    <property type="molecule type" value="Genomic_DNA"/>
</dbReference>
<reference evidence="8 9" key="1">
    <citation type="journal article" date="2023" name="PLoS ONE">
        <title>Complete genome assembly of Hawai'i environmental nontuberculous mycobacteria reveals unexpected co-isolation with methylobacteria.</title>
        <authorList>
            <person name="Hendrix J."/>
            <person name="Epperson L.E."/>
            <person name="Tong E.I."/>
            <person name="Chan Y.L."/>
            <person name="Hasan N.A."/>
            <person name="Dawrs S.N."/>
            <person name="Norton G.J."/>
            <person name="Virdi R."/>
            <person name="Crooks J.L."/>
            <person name="Chan E.D."/>
            <person name="Honda J.R."/>
            <person name="Strong M."/>
        </authorList>
    </citation>
    <scope>NUCLEOTIDE SEQUENCE [LARGE SCALE GENOMIC DNA]</scope>
    <source>
        <strain evidence="8 9">NJH_HI04-1</strain>
    </source>
</reference>
<organism evidence="8 9">
    <name type="scientific">Methylobacterium ajmalii</name>
    <dbReference type="NCBI Taxonomy" id="2738439"/>
    <lineage>
        <taxon>Bacteria</taxon>
        <taxon>Pseudomonadati</taxon>
        <taxon>Pseudomonadota</taxon>
        <taxon>Alphaproteobacteria</taxon>
        <taxon>Hyphomicrobiales</taxon>
        <taxon>Methylobacteriaceae</taxon>
        <taxon>Methylobacterium</taxon>
    </lineage>
</organism>
<dbReference type="PROSITE" id="PS51900">
    <property type="entry name" value="CB"/>
    <property type="match status" value="1"/>
</dbReference>
<keyword evidence="4" id="KW-0233">DNA recombination</keyword>
<evidence type="ECO:0000256" key="2">
    <source>
        <dbReference type="ARBA" id="ARBA00022908"/>
    </source>
</evidence>
<dbReference type="InterPro" id="IPR011010">
    <property type="entry name" value="DNA_brk_join_enz"/>
</dbReference>
<comment type="similarity">
    <text evidence="1">Belongs to the 'phage' integrase family.</text>
</comment>
<dbReference type="InterPro" id="IPR004107">
    <property type="entry name" value="Integrase_SAM-like_N"/>
</dbReference>
<dbReference type="Pfam" id="PF02899">
    <property type="entry name" value="Phage_int_SAM_1"/>
    <property type="match status" value="1"/>
</dbReference>
<dbReference type="InterPro" id="IPR050090">
    <property type="entry name" value="Tyrosine_recombinase_XerCD"/>
</dbReference>
<protein>
    <submittedName>
        <fullName evidence="8">Tyrosine-type recombinase/integrase</fullName>
    </submittedName>
</protein>
<accession>A0ABV0A8V9</accession>
<dbReference type="Proteomes" id="UP001407347">
    <property type="component" value="Unassembled WGS sequence"/>
</dbReference>
<evidence type="ECO:0000313" key="9">
    <source>
        <dbReference type="Proteomes" id="UP001407347"/>
    </source>
</evidence>
<evidence type="ECO:0000259" key="7">
    <source>
        <dbReference type="PROSITE" id="PS51900"/>
    </source>
</evidence>
<dbReference type="PROSITE" id="PS51898">
    <property type="entry name" value="TYR_RECOMBINASE"/>
    <property type="match status" value="1"/>
</dbReference>
<feature type="domain" description="Tyr recombinase" evidence="6">
    <location>
        <begin position="131"/>
        <end position="307"/>
    </location>
</feature>
<dbReference type="Gene3D" id="1.10.443.10">
    <property type="entry name" value="Intergrase catalytic core"/>
    <property type="match status" value="1"/>
</dbReference>
<dbReference type="Gene3D" id="1.10.150.130">
    <property type="match status" value="1"/>
</dbReference>
<dbReference type="PANTHER" id="PTHR30349">
    <property type="entry name" value="PHAGE INTEGRASE-RELATED"/>
    <property type="match status" value="1"/>
</dbReference>
<evidence type="ECO:0000313" key="8">
    <source>
        <dbReference type="EMBL" id="MEN3238944.1"/>
    </source>
</evidence>
<evidence type="ECO:0000259" key="6">
    <source>
        <dbReference type="PROSITE" id="PS51898"/>
    </source>
</evidence>
<name>A0ABV0A8V9_9HYPH</name>
<dbReference type="SUPFAM" id="SSF56349">
    <property type="entry name" value="DNA breaking-rejoining enzymes"/>
    <property type="match status" value="1"/>
</dbReference>
<gene>
    <name evidence="8" type="ORF">PUR29_36525</name>
</gene>
<dbReference type="InterPro" id="IPR010998">
    <property type="entry name" value="Integrase_recombinase_N"/>
</dbReference>
<keyword evidence="9" id="KW-1185">Reference proteome</keyword>
<proteinExistence type="inferred from homology"/>
<sequence length="309" mass="33440">MSTALVPVVIAEPVEDLPLERAARGEGLPALPQADTDQGLVDIWERRHASRHTRRNYRMQAARFLAYVGKPLRQVRIGDVQAFAASLDGMAPATRATAIAAVKSLLTFGQEVGYLQFNVGKAVKAPPVKNTLAERIMSEADAMRMVALEPNARDRAFLTLLYGGGLRLSEACGLRWRDLTERDGGAGQATVFGKGGKTRIVLLSPNTWRTLMALRGEAEVGDPVFRSRKKGEPIQPRQADRIVKAAAARAGLSAEVSAHWLRHAHASHALDRGAPIHLVQATLGHASVSTTGRYLHARPTESSARFLGV</sequence>
<dbReference type="PANTHER" id="PTHR30349:SF64">
    <property type="entry name" value="PROPHAGE INTEGRASE INTD-RELATED"/>
    <property type="match status" value="1"/>
</dbReference>
<evidence type="ECO:0000256" key="5">
    <source>
        <dbReference type="PROSITE-ProRule" id="PRU01248"/>
    </source>
</evidence>
<keyword evidence="2" id="KW-0229">DNA integration</keyword>